<gene>
    <name evidence="2" type="ORF">OUZ56_026219</name>
</gene>
<reference evidence="2 3" key="1">
    <citation type="journal article" date="2023" name="Nucleic Acids Res.">
        <title>The hologenome of Daphnia magna reveals possible DNA methylation and microbiome-mediated evolution of the host genome.</title>
        <authorList>
            <person name="Chaturvedi A."/>
            <person name="Li X."/>
            <person name="Dhandapani V."/>
            <person name="Marshall H."/>
            <person name="Kissane S."/>
            <person name="Cuenca-Cambronero M."/>
            <person name="Asole G."/>
            <person name="Calvet F."/>
            <person name="Ruiz-Romero M."/>
            <person name="Marangio P."/>
            <person name="Guigo R."/>
            <person name="Rago D."/>
            <person name="Mirbahai L."/>
            <person name="Eastwood N."/>
            <person name="Colbourne J.K."/>
            <person name="Zhou J."/>
            <person name="Mallon E."/>
            <person name="Orsini L."/>
        </authorList>
    </citation>
    <scope>NUCLEOTIDE SEQUENCE [LARGE SCALE GENOMIC DNA]</scope>
    <source>
        <strain evidence="2">LRV0_1</strain>
    </source>
</reference>
<name>A0ABQ9ZL62_9CRUS</name>
<dbReference type="Proteomes" id="UP001234178">
    <property type="component" value="Unassembled WGS sequence"/>
</dbReference>
<evidence type="ECO:0000313" key="3">
    <source>
        <dbReference type="Proteomes" id="UP001234178"/>
    </source>
</evidence>
<evidence type="ECO:0000256" key="1">
    <source>
        <dbReference type="SAM" id="MobiDB-lite"/>
    </source>
</evidence>
<feature type="region of interest" description="Disordered" evidence="1">
    <location>
        <begin position="1"/>
        <end position="39"/>
    </location>
</feature>
<evidence type="ECO:0000313" key="2">
    <source>
        <dbReference type="EMBL" id="KAK4013667.1"/>
    </source>
</evidence>
<keyword evidence="3" id="KW-1185">Reference proteome</keyword>
<organism evidence="2 3">
    <name type="scientific">Daphnia magna</name>
    <dbReference type="NCBI Taxonomy" id="35525"/>
    <lineage>
        <taxon>Eukaryota</taxon>
        <taxon>Metazoa</taxon>
        <taxon>Ecdysozoa</taxon>
        <taxon>Arthropoda</taxon>
        <taxon>Crustacea</taxon>
        <taxon>Branchiopoda</taxon>
        <taxon>Diplostraca</taxon>
        <taxon>Cladocera</taxon>
        <taxon>Anomopoda</taxon>
        <taxon>Daphniidae</taxon>
        <taxon>Daphnia</taxon>
    </lineage>
</organism>
<dbReference type="EMBL" id="JAOYFB010000004">
    <property type="protein sequence ID" value="KAK4013667.1"/>
    <property type="molecule type" value="Genomic_DNA"/>
</dbReference>
<accession>A0ABQ9ZL62</accession>
<protein>
    <submittedName>
        <fullName evidence="2">Uncharacterized protein</fullName>
    </submittedName>
</protein>
<proteinExistence type="predicted"/>
<sequence>MRTHTGYSRITAFTPVPALPQRTTNTPVPALPQRTTNGRITTTVRTWPCLLASQHQQSHKTATLTQHDRSDLAMLVGIPAPAK</sequence>
<comment type="caution">
    <text evidence="2">The sequence shown here is derived from an EMBL/GenBank/DDBJ whole genome shotgun (WGS) entry which is preliminary data.</text>
</comment>